<accession>A0A9N9I7D5</accession>
<dbReference type="Proteomes" id="UP000789570">
    <property type="component" value="Unassembled WGS sequence"/>
</dbReference>
<feature type="non-terminal residue" evidence="1">
    <location>
        <position position="1"/>
    </location>
</feature>
<protein>
    <submittedName>
        <fullName evidence="1">9435_t:CDS:1</fullName>
    </submittedName>
</protein>
<gene>
    <name evidence="1" type="ORF">FCALED_LOCUS14460</name>
</gene>
<evidence type="ECO:0000313" key="1">
    <source>
        <dbReference type="EMBL" id="CAG8722480.1"/>
    </source>
</evidence>
<comment type="caution">
    <text evidence="1">The sequence shown here is derived from an EMBL/GenBank/DDBJ whole genome shotgun (WGS) entry which is preliminary data.</text>
</comment>
<name>A0A9N9I7D5_9GLOM</name>
<dbReference type="EMBL" id="CAJVPQ010010452">
    <property type="protein sequence ID" value="CAG8722480.1"/>
    <property type="molecule type" value="Genomic_DNA"/>
</dbReference>
<organism evidence="1 2">
    <name type="scientific">Funneliformis caledonium</name>
    <dbReference type="NCBI Taxonomy" id="1117310"/>
    <lineage>
        <taxon>Eukaryota</taxon>
        <taxon>Fungi</taxon>
        <taxon>Fungi incertae sedis</taxon>
        <taxon>Mucoromycota</taxon>
        <taxon>Glomeromycotina</taxon>
        <taxon>Glomeromycetes</taxon>
        <taxon>Glomerales</taxon>
        <taxon>Glomeraceae</taxon>
        <taxon>Funneliformis</taxon>
    </lineage>
</organism>
<dbReference type="OrthoDB" id="2380909at2759"/>
<dbReference type="AlphaFoldDB" id="A0A9N9I7D5"/>
<evidence type="ECO:0000313" key="2">
    <source>
        <dbReference type="Proteomes" id="UP000789570"/>
    </source>
</evidence>
<keyword evidence="2" id="KW-1185">Reference proteome</keyword>
<reference evidence="1" key="1">
    <citation type="submission" date="2021-06" db="EMBL/GenBank/DDBJ databases">
        <authorList>
            <person name="Kallberg Y."/>
            <person name="Tangrot J."/>
            <person name="Rosling A."/>
        </authorList>
    </citation>
    <scope>NUCLEOTIDE SEQUENCE</scope>
    <source>
        <strain evidence="1">UK204</strain>
    </source>
</reference>
<sequence>NMPFKIAPLTNNTFAILGKNNNYIEIKISSPDEILNDYNGNALNEFLLFQIDLNKEFEKRAPSDDFKNISVIWKKVPESIIKKYKLLLEELEQKKKTSGLE</sequence>
<proteinExistence type="predicted"/>